<dbReference type="EMBL" id="JAMCCK010000021">
    <property type="protein sequence ID" value="MCL3994764.1"/>
    <property type="molecule type" value="Genomic_DNA"/>
</dbReference>
<name>A0ABT0NTJ2_9ACTN</name>
<gene>
    <name evidence="1" type="ORF">M4438_14760</name>
</gene>
<evidence type="ECO:0000313" key="1">
    <source>
        <dbReference type="EMBL" id="MCL3994764.1"/>
    </source>
</evidence>
<comment type="caution">
    <text evidence="1">The sequence shown here is derived from an EMBL/GenBank/DDBJ whole genome shotgun (WGS) entry which is preliminary data.</text>
</comment>
<dbReference type="Proteomes" id="UP001202052">
    <property type="component" value="Unassembled WGS sequence"/>
</dbReference>
<evidence type="ECO:0000313" key="2">
    <source>
        <dbReference type="Proteomes" id="UP001202052"/>
    </source>
</evidence>
<sequence length="187" mass="20673">MAERSWRSPFRAAEDRNLGLEETEEDMPYWRSPFEAAEDRNVTQLIRVIRVQFGGWRWPSGTAKDCNKYGTQYARAGTAPGGRPSGRPRIATVRWAGTASPAGSWRSLSGAAEDRSDFVNSVPDGIETLAGVLRGAEDRNVGSGKARRLYASWRSLFGATEDRNCWSSGRERRAGFLAVALWGDRGS</sequence>
<protein>
    <submittedName>
        <fullName evidence="1">Uncharacterized protein</fullName>
    </submittedName>
</protein>
<reference evidence="1 2" key="1">
    <citation type="submission" date="2022-05" db="EMBL/GenBank/DDBJ databases">
        <title>Genome Resource of Streptomyces lavenduligriseus GA1-1, a Strain with Broad-Spectrum Antifungal Activity against Phytopathogenic Fungi.</title>
        <authorList>
            <person name="Qi D."/>
        </authorList>
    </citation>
    <scope>NUCLEOTIDE SEQUENCE [LARGE SCALE GENOMIC DNA]</scope>
    <source>
        <strain evidence="1 2">GA1-1</strain>
    </source>
</reference>
<keyword evidence="2" id="KW-1185">Reference proteome</keyword>
<accession>A0ABT0NTJ2</accession>
<proteinExistence type="predicted"/>
<dbReference type="RefSeq" id="WP_249460143.1">
    <property type="nucleotide sequence ID" value="NZ_JAMCCK010000021.1"/>
</dbReference>
<organism evidence="1 2">
    <name type="scientific">Streptomyces lavenduligriseus</name>
    <dbReference type="NCBI Taxonomy" id="67315"/>
    <lineage>
        <taxon>Bacteria</taxon>
        <taxon>Bacillati</taxon>
        <taxon>Actinomycetota</taxon>
        <taxon>Actinomycetes</taxon>
        <taxon>Kitasatosporales</taxon>
        <taxon>Streptomycetaceae</taxon>
        <taxon>Streptomyces</taxon>
    </lineage>
</organism>